<dbReference type="EMBL" id="JBHUNP010000001">
    <property type="protein sequence ID" value="MFD2647523.1"/>
    <property type="molecule type" value="Genomic_DNA"/>
</dbReference>
<evidence type="ECO:0000313" key="2">
    <source>
        <dbReference type="Proteomes" id="UP001597521"/>
    </source>
</evidence>
<proteinExistence type="predicted"/>
<accession>A0ABW5QIW6</accession>
<reference evidence="2" key="1">
    <citation type="journal article" date="2019" name="Int. J. Syst. Evol. Microbiol.">
        <title>The Global Catalogue of Microorganisms (GCM) 10K type strain sequencing project: providing services to taxonomists for standard genome sequencing and annotation.</title>
        <authorList>
            <consortium name="The Broad Institute Genomics Platform"/>
            <consortium name="The Broad Institute Genome Sequencing Center for Infectious Disease"/>
            <person name="Wu L."/>
            <person name="Ma J."/>
        </authorList>
    </citation>
    <scope>NUCLEOTIDE SEQUENCE [LARGE SCALE GENOMIC DNA]</scope>
    <source>
        <strain evidence="2">CCM 7427</strain>
    </source>
</reference>
<comment type="caution">
    <text evidence="1">The sequence shown here is derived from an EMBL/GenBank/DDBJ whole genome shotgun (WGS) entry which is preliminary data.</text>
</comment>
<dbReference type="Proteomes" id="UP001597521">
    <property type="component" value="Unassembled WGS sequence"/>
</dbReference>
<organism evidence="1 2">
    <name type="scientific">Devosia albogilva</name>
    <dbReference type="NCBI Taxonomy" id="429726"/>
    <lineage>
        <taxon>Bacteria</taxon>
        <taxon>Pseudomonadati</taxon>
        <taxon>Pseudomonadota</taxon>
        <taxon>Alphaproteobacteria</taxon>
        <taxon>Hyphomicrobiales</taxon>
        <taxon>Devosiaceae</taxon>
        <taxon>Devosia</taxon>
    </lineage>
</organism>
<gene>
    <name evidence="1" type="ORF">ACFSX5_06945</name>
</gene>
<dbReference type="RefSeq" id="WP_386832546.1">
    <property type="nucleotide sequence ID" value="NZ_JBHUNP010000001.1"/>
</dbReference>
<keyword evidence="2" id="KW-1185">Reference proteome</keyword>
<protein>
    <submittedName>
        <fullName evidence="1">Uncharacterized protein</fullName>
    </submittedName>
</protein>
<evidence type="ECO:0000313" key="1">
    <source>
        <dbReference type="EMBL" id="MFD2647523.1"/>
    </source>
</evidence>
<name>A0ABW5QIW6_9HYPH</name>
<sequence>MTLNLNTASELYLGRDRQTALALGPRRFRTASGAIRFAMEQAAPVSRRGAFLQVGDRQLEEPQLSRLYNAIAVPSTPRRQGYDLEVSEIDRLLG</sequence>